<keyword evidence="3" id="KW-1185">Reference proteome</keyword>
<dbReference type="EC" id="3.5.2.5" evidence="2"/>
<dbReference type="SUPFAM" id="SSF51338">
    <property type="entry name" value="Composite domain of metallo-dependent hydrolases"/>
    <property type="match status" value="1"/>
</dbReference>
<sequence length="463" mass="48810">MDTLITGGTVVTTTEAIKATIGIKDGRIAAILGPDAALPTATEVIDATGLVIMPGAIDVHTHFTGSHDKPEEELIGGTLGAAIGGITTVVEMPHSGPPATTLDAFLWKKALLSRSSTVDFALWGGLDGKNLGELAKMDAEGAIAFKAFLCSADPQGAATDEKGLPRLDDDGLLRAMKEIRSFDGLIGIHSENHDILIGAGQELRKAGRHDVRAHAESGPEVAEIEAVARVATLAGETGVRCHVVHVSSGKAAKILFEAKKNARVTLETCPHYLILDEDDLVRIGPNARCGPPLRPRPVIEALWDGVKAGEVDMLASDHCPYMPEQKAAGATSIWEAGMGLAGIETSVPMFMAAGLKDRGLSLVDLARMSATAPAGVFGLSHRKGRIGIGMDADLALYDMDRPWTVEGGNFQGYAKWSAFEGMTCGVTVMRTLVRGETVHEARKACCPRPGFGQFLRRGGFHGA</sequence>
<dbReference type="Gene3D" id="3.20.20.140">
    <property type="entry name" value="Metal-dependent hydrolases"/>
    <property type="match status" value="1"/>
</dbReference>
<dbReference type="RefSeq" id="WP_209942343.1">
    <property type="nucleotide sequence ID" value="NZ_JAGGJU010000002.1"/>
</dbReference>
<organism evidence="2 3">
    <name type="scientific">Rhizobium halophytocola</name>
    <dbReference type="NCBI Taxonomy" id="735519"/>
    <lineage>
        <taxon>Bacteria</taxon>
        <taxon>Pseudomonadati</taxon>
        <taxon>Pseudomonadota</taxon>
        <taxon>Alphaproteobacteria</taxon>
        <taxon>Hyphomicrobiales</taxon>
        <taxon>Rhizobiaceae</taxon>
        <taxon>Rhizobium/Agrobacterium group</taxon>
        <taxon>Rhizobium</taxon>
    </lineage>
</organism>
<dbReference type="InterPro" id="IPR006680">
    <property type="entry name" value="Amidohydro-rel"/>
</dbReference>
<reference evidence="2 3" key="1">
    <citation type="submission" date="2021-03" db="EMBL/GenBank/DDBJ databases">
        <title>Genomic Encyclopedia of Type Strains, Phase IV (KMG-IV): sequencing the most valuable type-strain genomes for metagenomic binning, comparative biology and taxonomic classification.</title>
        <authorList>
            <person name="Goeker M."/>
        </authorList>
    </citation>
    <scope>NUCLEOTIDE SEQUENCE [LARGE SCALE GENOMIC DNA]</scope>
    <source>
        <strain evidence="2 3">DSM 21600</strain>
    </source>
</reference>
<dbReference type="Gene3D" id="2.30.40.10">
    <property type="entry name" value="Urease, subunit C, domain 1"/>
    <property type="match status" value="1"/>
</dbReference>
<proteinExistence type="predicted"/>
<feature type="domain" description="Amidohydrolase-related" evidence="1">
    <location>
        <begin position="51"/>
        <end position="438"/>
    </location>
</feature>
<evidence type="ECO:0000313" key="2">
    <source>
        <dbReference type="EMBL" id="MBP1849307.1"/>
    </source>
</evidence>
<dbReference type="GO" id="GO:0004038">
    <property type="term" value="F:allantoinase activity"/>
    <property type="evidence" value="ECO:0007669"/>
    <property type="project" value="UniProtKB-EC"/>
</dbReference>
<protein>
    <submittedName>
        <fullName evidence="2">Allantoinase</fullName>
        <ecNumber evidence="2">3.5.2.5</ecNumber>
    </submittedName>
</protein>
<name>A0ABS4DUG0_9HYPH</name>
<dbReference type="InterPro" id="IPR032466">
    <property type="entry name" value="Metal_Hydrolase"/>
</dbReference>
<dbReference type="SUPFAM" id="SSF51556">
    <property type="entry name" value="Metallo-dependent hydrolases"/>
    <property type="match status" value="1"/>
</dbReference>
<evidence type="ECO:0000313" key="3">
    <source>
        <dbReference type="Proteomes" id="UP000759443"/>
    </source>
</evidence>
<evidence type="ECO:0000259" key="1">
    <source>
        <dbReference type="Pfam" id="PF01979"/>
    </source>
</evidence>
<dbReference type="EMBL" id="JAGGJU010000002">
    <property type="protein sequence ID" value="MBP1849307.1"/>
    <property type="molecule type" value="Genomic_DNA"/>
</dbReference>
<accession>A0ABS4DUG0</accession>
<keyword evidence="2" id="KW-0378">Hydrolase</keyword>
<dbReference type="InterPro" id="IPR011059">
    <property type="entry name" value="Metal-dep_hydrolase_composite"/>
</dbReference>
<comment type="caution">
    <text evidence="2">The sequence shown here is derived from an EMBL/GenBank/DDBJ whole genome shotgun (WGS) entry which is preliminary data.</text>
</comment>
<dbReference type="PANTHER" id="PTHR43668">
    <property type="entry name" value="ALLANTOINASE"/>
    <property type="match status" value="1"/>
</dbReference>
<dbReference type="Pfam" id="PF01979">
    <property type="entry name" value="Amidohydro_1"/>
    <property type="match status" value="1"/>
</dbReference>
<gene>
    <name evidence="2" type="ORF">J2Z17_000728</name>
</gene>
<dbReference type="InterPro" id="IPR050138">
    <property type="entry name" value="DHOase/Allantoinase_Hydrolase"/>
</dbReference>
<dbReference type="PANTHER" id="PTHR43668:SF4">
    <property type="entry name" value="ALLANTOINASE"/>
    <property type="match status" value="1"/>
</dbReference>
<dbReference type="NCBIfam" id="TIGR00857">
    <property type="entry name" value="pyrC_multi"/>
    <property type="match status" value="1"/>
</dbReference>
<dbReference type="Proteomes" id="UP000759443">
    <property type="component" value="Unassembled WGS sequence"/>
</dbReference>